<keyword evidence="6" id="KW-0808">Transferase</keyword>
<dbReference type="InterPro" id="IPR005467">
    <property type="entry name" value="His_kinase_dom"/>
</dbReference>
<keyword evidence="19" id="KW-1185">Reference proteome</keyword>
<dbReference type="CDD" id="cd17546">
    <property type="entry name" value="REC_hyHK_CKI1_RcsC-like"/>
    <property type="match status" value="1"/>
</dbReference>
<dbReference type="Pfam" id="PF00512">
    <property type="entry name" value="HisKA"/>
    <property type="match status" value="1"/>
</dbReference>
<evidence type="ECO:0000256" key="1">
    <source>
        <dbReference type="ARBA" id="ARBA00000085"/>
    </source>
</evidence>
<evidence type="ECO:0000256" key="11">
    <source>
        <dbReference type="ARBA" id="ARBA00022989"/>
    </source>
</evidence>
<comment type="catalytic activity">
    <reaction evidence="1">
        <text>ATP + protein L-histidine = ADP + protein N-phospho-L-histidine.</text>
        <dbReference type="EC" id="2.7.13.3"/>
    </reaction>
</comment>
<accession>A0A919BQR0</accession>
<evidence type="ECO:0000256" key="12">
    <source>
        <dbReference type="ARBA" id="ARBA00023012"/>
    </source>
</evidence>
<evidence type="ECO:0000256" key="10">
    <source>
        <dbReference type="ARBA" id="ARBA00022840"/>
    </source>
</evidence>
<evidence type="ECO:0000256" key="6">
    <source>
        <dbReference type="ARBA" id="ARBA00022679"/>
    </source>
</evidence>
<dbReference type="SMART" id="SM00091">
    <property type="entry name" value="PAS"/>
    <property type="match status" value="2"/>
</dbReference>
<comment type="subcellular location">
    <subcellularLocation>
        <location evidence="2">Cell membrane</location>
        <topology evidence="2">Multi-pass membrane protein</topology>
    </subcellularLocation>
</comment>
<dbReference type="GO" id="GO:0005524">
    <property type="term" value="F:ATP binding"/>
    <property type="evidence" value="ECO:0007669"/>
    <property type="project" value="UniProtKB-KW"/>
</dbReference>
<feature type="domain" description="PAS" evidence="17">
    <location>
        <begin position="135"/>
        <end position="205"/>
    </location>
</feature>
<evidence type="ECO:0000259" key="16">
    <source>
        <dbReference type="PROSITE" id="PS50110"/>
    </source>
</evidence>
<keyword evidence="10" id="KW-0067">ATP-binding</keyword>
<dbReference type="SMART" id="SM00448">
    <property type="entry name" value="REC"/>
    <property type="match status" value="1"/>
</dbReference>
<keyword evidence="4" id="KW-1003">Cell membrane</keyword>
<evidence type="ECO:0000256" key="13">
    <source>
        <dbReference type="ARBA" id="ARBA00023136"/>
    </source>
</evidence>
<dbReference type="InterPro" id="IPR004358">
    <property type="entry name" value="Sig_transdc_His_kin-like_C"/>
</dbReference>
<comment type="caution">
    <text evidence="18">The sequence shown here is derived from an EMBL/GenBank/DDBJ whole genome shotgun (WGS) entry which is preliminary data.</text>
</comment>
<dbReference type="Pfam" id="PF00989">
    <property type="entry name" value="PAS"/>
    <property type="match status" value="1"/>
</dbReference>
<feature type="modified residue" description="4-aspartylphosphate" evidence="14">
    <location>
        <position position="576"/>
    </location>
</feature>
<keyword evidence="12" id="KW-0902">Two-component regulatory system</keyword>
<evidence type="ECO:0000256" key="2">
    <source>
        <dbReference type="ARBA" id="ARBA00004651"/>
    </source>
</evidence>
<evidence type="ECO:0000313" key="18">
    <source>
        <dbReference type="EMBL" id="GHG04100.1"/>
    </source>
</evidence>
<dbReference type="PROSITE" id="PS50110">
    <property type="entry name" value="RESPONSE_REGULATORY"/>
    <property type="match status" value="1"/>
</dbReference>
<evidence type="ECO:0000259" key="15">
    <source>
        <dbReference type="PROSITE" id="PS50109"/>
    </source>
</evidence>
<reference evidence="18" key="2">
    <citation type="submission" date="2020-09" db="EMBL/GenBank/DDBJ databases">
        <authorList>
            <person name="Sun Q."/>
            <person name="Kim S."/>
        </authorList>
    </citation>
    <scope>NUCLEOTIDE SEQUENCE</scope>
    <source>
        <strain evidence="18">KCTC 42731</strain>
    </source>
</reference>
<dbReference type="InterPro" id="IPR013767">
    <property type="entry name" value="PAS_fold"/>
</dbReference>
<dbReference type="FunFam" id="3.30.565.10:FF:000010">
    <property type="entry name" value="Sensor histidine kinase RcsC"/>
    <property type="match status" value="1"/>
</dbReference>
<dbReference type="InterPro" id="IPR036097">
    <property type="entry name" value="HisK_dim/P_sf"/>
</dbReference>
<dbReference type="Gene3D" id="3.30.565.10">
    <property type="entry name" value="Histidine kinase-like ATPase, C-terminal domain"/>
    <property type="match status" value="1"/>
</dbReference>
<dbReference type="CDD" id="cd00130">
    <property type="entry name" value="PAS"/>
    <property type="match status" value="2"/>
</dbReference>
<dbReference type="Gene3D" id="3.30.450.20">
    <property type="entry name" value="PAS domain"/>
    <property type="match status" value="2"/>
</dbReference>
<evidence type="ECO:0000256" key="9">
    <source>
        <dbReference type="ARBA" id="ARBA00022777"/>
    </source>
</evidence>
<dbReference type="InterPro" id="IPR035965">
    <property type="entry name" value="PAS-like_dom_sf"/>
</dbReference>
<dbReference type="GO" id="GO:0000155">
    <property type="term" value="F:phosphorelay sensor kinase activity"/>
    <property type="evidence" value="ECO:0007669"/>
    <property type="project" value="InterPro"/>
</dbReference>
<keyword evidence="8" id="KW-0547">Nucleotide-binding</keyword>
<gene>
    <name evidence="18" type="ORF">GCM10017161_36910</name>
</gene>
<dbReference type="EMBL" id="BNCK01000010">
    <property type="protein sequence ID" value="GHG04100.1"/>
    <property type="molecule type" value="Genomic_DNA"/>
</dbReference>
<evidence type="ECO:0000256" key="4">
    <source>
        <dbReference type="ARBA" id="ARBA00022475"/>
    </source>
</evidence>
<dbReference type="PROSITE" id="PS50109">
    <property type="entry name" value="HIS_KIN"/>
    <property type="match status" value="1"/>
</dbReference>
<name>A0A919BQR0_9GAMM</name>
<dbReference type="CDD" id="cd00082">
    <property type="entry name" value="HisKA"/>
    <property type="match status" value="1"/>
</dbReference>
<dbReference type="PANTHER" id="PTHR45339">
    <property type="entry name" value="HYBRID SIGNAL TRANSDUCTION HISTIDINE KINASE J"/>
    <property type="match status" value="1"/>
</dbReference>
<evidence type="ECO:0000256" key="3">
    <source>
        <dbReference type="ARBA" id="ARBA00012438"/>
    </source>
</evidence>
<dbReference type="RefSeq" id="WP_189773745.1">
    <property type="nucleotide sequence ID" value="NZ_BNCK01000010.1"/>
</dbReference>
<dbReference type="SMART" id="SM00387">
    <property type="entry name" value="HATPase_c"/>
    <property type="match status" value="1"/>
</dbReference>
<feature type="domain" description="Histidine kinase" evidence="15">
    <location>
        <begin position="280"/>
        <end position="502"/>
    </location>
</feature>
<dbReference type="SUPFAM" id="SSF47384">
    <property type="entry name" value="Homodimeric domain of signal transducing histidine kinase"/>
    <property type="match status" value="1"/>
</dbReference>
<dbReference type="Gene3D" id="3.40.50.2300">
    <property type="match status" value="1"/>
</dbReference>
<organism evidence="18 19">
    <name type="scientific">Thalassotalea marina</name>
    <dbReference type="NCBI Taxonomy" id="1673741"/>
    <lineage>
        <taxon>Bacteria</taxon>
        <taxon>Pseudomonadati</taxon>
        <taxon>Pseudomonadota</taxon>
        <taxon>Gammaproteobacteria</taxon>
        <taxon>Alteromonadales</taxon>
        <taxon>Colwelliaceae</taxon>
        <taxon>Thalassotalea</taxon>
    </lineage>
</organism>
<dbReference type="Pfam" id="PF13426">
    <property type="entry name" value="PAS_9"/>
    <property type="match status" value="1"/>
</dbReference>
<dbReference type="CDD" id="cd16922">
    <property type="entry name" value="HATPase_EvgS-ArcB-TorS-like"/>
    <property type="match status" value="1"/>
</dbReference>
<keyword evidence="7" id="KW-0812">Transmembrane</keyword>
<dbReference type="SUPFAM" id="SSF55874">
    <property type="entry name" value="ATPase domain of HSP90 chaperone/DNA topoisomerase II/histidine kinase"/>
    <property type="match status" value="1"/>
</dbReference>
<dbReference type="InterPro" id="IPR001789">
    <property type="entry name" value="Sig_transdc_resp-reg_receiver"/>
</dbReference>
<dbReference type="NCBIfam" id="TIGR00229">
    <property type="entry name" value="sensory_box"/>
    <property type="match status" value="2"/>
</dbReference>
<evidence type="ECO:0000256" key="5">
    <source>
        <dbReference type="ARBA" id="ARBA00022553"/>
    </source>
</evidence>
<keyword evidence="5 14" id="KW-0597">Phosphoprotein</keyword>
<dbReference type="InterPro" id="IPR011006">
    <property type="entry name" value="CheY-like_superfamily"/>
</dbReference>
<dbReference type="Gene3D" id="1.10.287.130">
    <property type="match status" value="1"/>
</dbReference>
<feature type="domain" description="Response regulatory" evidence="16">
    <location>
        <begin position="527"/>
        <end position="641"/>
    </location>
</feature>
<dbReference type="Pfam" id="PF00072">
    <property type="entry name" value="Response_reg"/>
    <property type="match status" value="1"/>
</dbReference>
<dbReference type="InterPro" id="IPR000014">
    <property type="entry name" value="PAS"/>
</dbReference>
<feature type="domain" description="PAS" evidence="17">
    <location>
        <begin position="13"/>
        <end position="56"/>
    </location>
</feature>
<keyword evidence="11" id="KW-1133">Transmembrane helix</keyword>
<reference evidence="18" key="1">
    <citation type="journal article" date="2014" name="Int. J. Syst. Evol. Microbiol.">
        <title>Complete genome sequence of Corynebacterium casei LMG S-19264T (=DSM 44701T), isolated from a smear-ripened cheese.</title>
        <authorList>
            <consortium name="US DOE Joint Genome Institute (JGI-PGF)"/>
            <person name="Walter F."/>
            <person name="Albersmeier A."/>
            <person name="Kalinowski J."/>
            <person name="Ruckert C."/>
        </authorList>
    </citation>
    <scope>NUCLEOTIDE SEQUENCE</scope>
    <source>
        <strain evidence="18">KCTC 42731</strain>
    </source>
</reference>
<evidence type="ECO:0000256" key="14">
    <source>
        <dbReference type="PROSITE-ProRule" id="PRU00169"/>
    </source>
</evidence>
<dbReference type="GO" id="GO:0006355">
    <property type="term" value="P:regulation of DNA-templated transcription"/>
    <property type="evidence" value="ECO:0007669"/>
    <property type="project" value="InterPro"/>
</dbReference>
<dbReference type="Pfam" id="PF02518">
    <property type="entry name" value="HATPase_c"/>
    <property type="match status" value="1"/>
</dbReference>
<dbReference type="SUPFAM" id="SSF55785">
    <property type="entry name" value="PYP-like sensor domain (PAS domain)"/>
    <property type="match status" value="2"/>
</dbReference>
<dbReference type="GO" id="GO:0005886">
    <property type="term" value="C:plasma membrane"/>
    <property type="evidence" value="ECO:0007669"/>
    <property type="project" value="UniProtKB-SubCell"/>
</dbReference>
<evidence type="ECO:0000259" key="17">
    <source>
        <dbReference type="PROSITE" id="PS50112"/>
    </source>
</evidence>
<dbReference type="EC" id="2.7.13.3" evidence="3"/>
<evidence type="ECO:0000256" key="7">
    <source>
        <dbReference type="ARBA" id="ARBA00022692"/>
    </source>
</evidence>
<dbReference type="PROSITE" id="PS50112">
    <property type="entry name" value="PAS"/>
    <property type="match status" value="2"/>
</dbReference>
<dbReference type="SMART" id="SM00388">
    <property type="entry name" value="HisKA"/>
    <property type="match status" value="1"/>
</dbReference>
<dbReference type="SUPFAM" id="SSF52172">
    <property type="entry name" value="CheY-like"/>
    <property type="match status" value="1"/>
</dbReference>
<evidence type="ECO:0000256" key="8">
    <source>
        <dbReference type="ARBA" id="ARBA00022741"/>
    </source>
</evidence>
<sequence length="644" mass="71761">MNIKNAFKSSTDELKLLKNLVENAPDGIHILNQQGDVVYCSNVFADLLGFSYEEALELNVRDWDRKFHVEQLVPVIKDLIQSPQIFITKHQKKNGDIFDVEINARGIEINNEFYLYASSRDITDLKQQSVINQKNNAKLQALIETSPDAFLVIDHHGIILSLNKKGESLFGFDEKELVGKHFTNIIPIELNDEQKEYLQHYHDNTISDITGIEIEVNGRGKSGVLIPVVMNVGEASTEDGLYFTCILRDMTHFKEQQAELLRSKEEAQAAEKAKSLFLANMSHEIRTPMNGIIGMVSLLKDTSLAVSQNEMLSTIESCGESLLTIINDILDLSKIESGSLKIEKRSFNLAKSIDEVVYLMANLASERGVVLAVNFARNIPKKLEGDVLRIRQVLTNLLGNAIKFSPNGGEVLLNILPLKEDNNNVTLQFSVIDHGIGMTKKEQSRLFKDFSQADERITRQFGGTGLGLSICSKLLNLMGGTISVQSEKNIGSTFTFELSLQKSKQKTSMLPVAKIDYQNFASCYPHRVLLVEDNKINQTIAKLTLAKLGYQVTLAENGEEAVSVCKEMQFTLIFMDMQMPVMDGVTATKLILSFQSSMSIIAMTANALEDDKEKCFQAGMKAFVAKPINIDDIARAIKKISSST</sequence>
<dbReference type="FunFam" id="1.10.287.130:FF:000003">
    <property type="entry name" value="Histidine kinase"/>
    <property type="match status" value="1"/>
</dbReference>
<protein>
    <recommendedName>
        <fullName evidence="3">histidine kinase</fullName>
        <ecNumber evidence="3">2.7.13.3</ecNumber>
    </recommendedName>
</protein>
<dbReference type="InterPro" id="IPR003594">
    <property type="entry name" value="HATPase_dom"/>
</dbReference>
<dbReference type="Proteomes" id="UP000623842">
    <property type="component" value="Unassembled WGS sequence"/>
</dbReference>
<evidence type="ECO:0000313" key="19">
    <source>
        <dbReference type="Proteomes" id="UP000623842"/>
    </source>
</evidence>
<keyword evidence="13" id="KW-0472">Membrane</keyword>
<dbReference type="PRINTS" id="PR00344">
    <property type="entry name" value="BCTRLSENSOR"/>
</dbReference>
<dbReference type="InterPro" id="IPR003661">
    <property type="entry name" value="HisK_dim/P_dom"/>
</dbReference>
<keyword evidence="9" id="KW-0418">Kinase</keyword>
<proteinExistence type="predicted"/>
<dbReference type="InterPro" id="IPR036890">
    <property type="entry name" value="HATPase_C_sf"/>
</dbReference>
<dbReference type="PANTHER" id="PTHR45339:SF1">
    <property type="entry name" value="HYBRID SIGNAL TRANSDUCTION HISTIDINE KINASE J"/>
    <property type="match status" value="1"/>
</dbReference>
<dbReference type="AlphaFoldDB" id="A0A919BQR0"/>